<evidence type="ECO:0000313" key="10">
    <source>
        <dbReference type="EMBL" id="PSR94644.1"/>
    </source>
</evidence>
<dbReference type="InterPro" id="IPR001086">
    <property type="entry name" value="Preph_deHydtase"/>
</dbReference>
<feature type="region of interest" description="Disordered" evidence="7">
    <location>
        <begin position="115"/>
        <end position="155"/>
    </location>
</feature>
<name>A0A2T3AFQ2_9PEZI</name>
<dbReference type="GO" id="GO:0005737">
    <property type="term" value="C:cytoplasm"/>
    <property type="evidence" value="ECO:0007669"/>
    <property type="project" value="TreeGrafter"/>
</dbReference>
<organism evidence="10 11">
    <name type="scientific">Coniella lustricola</name>
    <dbReference type="NCBI Taxonomy" id="2025994"/>
    <lineage>
        <taxon>Eukaryota</taxon>
        <taxon>Fungi</taxon>
        <taxon>Dikarya</taxon>
        <taxon>Ascomycota</taxon>
        <taxon>Pezizomycotina</taxon>
        <taxon>Sordariomycetes</taxon>
        <taxon>Sordariomycetidae</taxon>
        <taxon>Diaporthales</taxon>
        <taxon>Schizoparmaceae</taxon>
        <taxon>Coniella</taxon>
    </lineage>
</organism>
<keyword evidence="3" id="KW-0028">Amino-acid biosynthesis</keyword>
<dbReference type="InParanoid" id="A0A2T3AFQ2"/>
<dbReference type="Gene3D" id="3.40.190.10">
    <property type="entry name" value="Periplasmic binding protein-like II"/>
    <property type="match status" value="2"/>
</dbReference>
<dbReference type="InterPro" id="IPR045865">
    <property type="entry name" value="ACT-like_dom_sf"/>
</dbReference>
<evidence type="ECO:0000256" key="7">
    <source>
        <dbReference type="SAM" id="MobiDB-lite"/>
    </source>
</evidence>
<dbReference type="GO" id="GO:0009094">
    <property type="term" value="P:L-phenylalanine biosynthetic process"/>
    <property type="evidence" value="ECO:0007669"/>
    <property type="project" value="UniProtKB-UniPathway"/>
</dbReference>
<dbReference type="EC" id="4.2.1.51" evidence="2"/>
<dbReference type="CDD" id="cd13532">
    <property type="entry name" value="PBP2_PDT_like"/>
    <property type="match status" value="1"/>
</dbReference>
<dbReference type="Proteomes" id="UP000241462">
    <property type="component" value="Unassembled WGS sequence"/>
</dbReference>
<feature type="domain" description="ACT" evidence="9">
    <location>
        <begin position="288"/>
        <end position="366"/>
    </location>
</feature>
<evidence type="ECO:0000256" key="4">
    <source>
        <dbReference type="ARBA" id="ARBA00023141"/>
    </source>
</evidence>
<dbReference type="STRING" id="2025994.A0A2T3AFQ2"/>
<evidence type="ECO:0000256" key="6">
    <source>
        <dbReference type="ARBA" id="ARBA00023239"/>
    </source>
</evidence>
<dbReference type="PIRSF" id="PIRSF001500">
    <property type="entry name" value="Chor_mut_pdt_Ppr"/>
    <property type="match status" value="1"/>
</dbReference>
<feature type="domain" description="Prephenate dehydratase" evidence="8">
    <location>
        <begin position="13"/>
        <end position="245"/>
    </location>
</feature>
<dbReference type="PROSITE" id="PS51671">
    <property type="entry name" value="ACT"/>
    <property type="match status" value="1"/>
</dbReference>
<reference evidence="10 11" key="1">
    <citation type="journal article" date="2018" name="Mycol. Prog.">
        <title>Coniella lustricola, a new species from submerged detritus.</title>
        <authorList>
            <person name="Raudabaugh D.B."/>
            <person name="Iturriaga T."/>
            <person name="Carver A."/>
            <person name="Mondo S."/>
            <person name="Pangilinan J."/>
            <person name="Lipzen A."/>
            <person name="He G."/>
            <person name="Amirebrahimi M."/>
            <person name="Grigoriev I.V."/>
            <person name="Miller A.N."/>
        </authorList>
    </citation>
    <scope>NUCLEOTIDE SEQUENCE [LARGE SCALE GENOMIC DNA]</scope>
    <source>
        <strain evidence="10 11">B22-T-1</strain>
    </source>
</reference>
<dbReference type="FunCoup" id="A0A2T3AFQ2">
    <property type="interactions" value="120"/>
</dbReference>
<comment type="pathway">
    <text evidence="1">Amino-acid biosynthesis; L-phenylalanine biosynthesis; phenylpyruvate from prephenate: step 1/1.</text>
</comment>
<keyword evidence="4" id="KW-0057">Aromatic amino acid biosynthesis</keyword>
<evidence type="ECO:0000313" key="11">
    <source>
        <dbReference type="Proteomes" id="UP000241462"/>
    </source>
</evidence>
<dbReference type="SUPFAM" id="SSF55021">
    <property type="entry name" value="ACT-like"/>
    <property type="match status" value="1"/>
</dbReference>
<evidence type="ECO:0000259" key="8">
    <source>
        <dbReference type="PROSITE" id="PS51171"/>
    </source>
</evidence>
<protein>
    <recommendedName>
        <fullName evidence="2">prephenate dehydratase</fullName>
        <ecNumber evidence="2">4.2.1.51</ecNumber>
    </recommendedName>
</protein>
<evidence type="ECO:0000256" key="3">
    <source>
        <dbReference type="ARBA" id="ARBA00022605"/>
    </source>
</evidence>
<dbReference type="Gene3D" id="3.30.70.260">
    <property type="match status" value="1"/>
</dbReference>
<evidence type="ECO:0000256" key="5">
    <source>
        <dbReference type="ARBA" id="ARBA00023222"/>
    </source>
</evidence>
<proteinExistence type="predicted"/>
<keyword evidence="11" id="KW-1185">Reference proteome</keyword>
<dbReference type="PANTHER" id="PTHR21022:SF19">
    <property type="entry name" value="PREPHENATE DEHYDRATASE-RELATED"/>
    <property type="match status" value="1"/>
</dbReference>
<dbReference type="InterPro" id="IPR008242">
    <property type="entry name" value="Chor_mutase/pphenate_deHydtase"/>
</dbReference>
<dbReference type="SUPFAM" id="SSF53850">
    <property type="entry name" value="Periplasmic binding protein-like II"/>
    <property type="match status" value="2"/>
</dbReference>
<evidence type="ECO:0000256" key="1">
    <source>
        <dbReference type="ARBA" id="ARBA00004741"/>
    </source>
</evidence>
<dbReference type="PANTHER" id="PTHR21022">
    <property type="entry name" value="PREPHENATE DEHYDRATASE P PROTEIN"/>
    <property type="match status" value="1"/>
</dbReference>
<dbReference type="CDD" id="cd04905">
    <property type="entry name" value="ACT_CM-PDT"/>
    <property type="match status" value="1"/>
</dbReference>
<dbReference type="Pfam" id="PF00800">
    <property type="entry name" value="PDT"/>
    <property type="match status" value="2"/>
</dbReference>
<accession>A0A2T3AFQ2</accession>
<gene>
    <name evidence="10" type="ORF">BD289DRAFT_131627</name>
</gene>
<dbReference type="AlphaFoldDB" id="A0A2T3AFQ2"/>
<dbReference type="EMBL" id="KZ678396">
    <property type="protein sequence ID" value="PSR94644.1"/>
    <property type="molecule type" value="Genomic_DNA"/>
</dbReference>
<dbReference type="UniPathway" id="UPA00121">
    <property type="reaction ID" value="UER00345"/>
</dbReference>
<feature type="compositionally biased region" description="Low complexity" evidence="7">
    <location>
        <begin position="121"/>
        <end position="130"/>
    </location>
</feature>
<evidence type="ECO:0000256" key="2">
    <source>
        <dbReference type="ARBA" id="ARBA00013147"/>
    </source>
</evidence>
<evidence type="ECO:0000259" key="9">
    <source>
        <dbReference type="PROSITE" id="PS51671"/>
    </source>
</evidence>
<dbReference type="InterPro" id="IPR002912">
    <property type="entry name" value="ACT_dom"/>
</dbReference>
<dbReference type="PROSITE" id="PS51171">
    <property type="entry name" value="PREPHENATE_DEHYDR_3"/>
    <property type="match status" value="1"/>
</dbReference>
<keyword evidence="5" id="KW-0584">Phenylalanine biosynthesis</keyword>
<keyword evidence="6" id="KW-0456">Lyase</keyword>
<sequence>MASASGEQGERPIVAFLGPPSSFTHQATKSAFPEQTHTYHPVVTIKDVFDAVQSGAASLGVVPFENSTHGVVTFTLDSLADRQGAFADLNVCGEVYLDVNHFLMGYKQKRADGAGAVAHLSSSPSTSSPPHQKDEMGTSTPTQANPTPLPPRAAPLHPLGHIKRVLSHPQALGQTNAFLSTYLRGVDCVDVSSTSKAAEMASWDSTGETAAVAGCLAADMFGLDVLARFIQDRDDNTTRFFVLRRRGREDQSGDEDGTNSASTTIEATISAIMEQKSAPGEKGYKSLVSFTVPHSSPGALASVLDVFKRHRLNLTSINSLPSLVQPFHYIFFVEFEGSRYHDVEGKVQSALNEINDVAQGWRWLGSWARHR</sequence>
<dbReference type="GO" id="GO:0004664">
    <property type="term" value="F:prephenate dehydratase activity"/>
    <property type="evidence" value="ECO:0007669"/>
    <property type="project" value="UniProtKB-EC"/>
</dbReference>
<dbReference type="OrthoDB" id="983542at2759"/>